<accession>A0A328NFC1</accession>
<dbReference type="AlphaFoldDB" id="A0A328NFC1"/>
<protein>
    <submittedName>
        <fullName evidence="1">Uncharacterized protein</fullName>
    </submittedName>
</protein>
<organism evidence="1 2">
    <name type="scientific">Micromonospora saelicesensis</name>
    <dbReference type="NCBI Taxonomy" id="285676"/>
    <lineage>
        <taxon>Bacteria</taxon>
        <taxon>Bacillati</taxon>
        <taxon>Actinomycetota</taxon>
        <taxon>Actinomycetes</taxon>
        <taxon>Micromonosporales</taxon>
        <taxon>Micromonosporaceae</taxon>
        <taxon>Micromonospora</taxon>
    </lineage>
</organism>
<dbReference type="Proteomes" id="UP000249419">
    <property type="component" value="Unassembled WGS sequence"/>
</dbReference>
<evidence type="ECO:0000313" key="2">
    <source>
        <dbReference type="Proteomes" id="UP000249419"/>
    </source>
</evidence>
<gene>
    <name evidence="1" type="ORF">PSN13_06530</name>
</gene>
<dbReference type="RefSeq" id="WP_181549038.1">
    <property type="nucleotide sequence ID" value="NZ_PYAG01000041.1"/>
</dbReference>
<comment type="caution">
    <text evidence="1">The sequence shown here is derived from an EMBL/GenBank/DDBJ whole genome shotgun (WGS) entry which is preliminary data.</text>
</comment>
<reference evidence="1 2" key="1">
    <citation type="submission" date="2018-03" db="EMBL/GenBank/DDBJ databases">
        <title>Defining the species Micromonospora saelicesensis and Micromonospora noduli under the framework of genomics.</title>
        <authorList>
            <person name="Riesco R."/>
            <person name="Trujillo M.E."/>
        </authorList>
    </citation>
    <scope>NUCLEOTIDE SEQUENCE [LARGE SCALE GENOMIC DNA]</scope>
    <source>
        <strain evidence="1 2">PSN13</strain>
    </source>
</reference>
<sequence>MNRCVTCDLPEDRWPAFDPLFICGAAMCPDCSRHDLNEEANRNHAEVNA</sequence>
<dbReference type="EMBL" id="PYAG01000041">
    <property type="protein sequence ID" value="RAO26502.1"/>
    <property type="molecule type" value="Genomic_DNA"/>
</dbReference>
<name>A0A328NFC1_9ACTN</name>
<evidence type="ECO:0000313" key="1">
    <source>
        <dbReference type="EMBL" id="RAO26502.1"/>
    </source>
</evidence>
<proteinExistence type="predicted"/>